<protein>
    <submittedName>
        <fullName evidence="1">Uncharacterized protein</fullName>
    </submittedName>
</protein>
<reference evidence="1" key="1">
    <citation type="journal article" date="2020" name="mSystems">
        <title>Genome- and Community-Level Interaction Insights into Carbon Utilization and Element Cycling Functions of Hydrothermarchaeota in Hydrothermal Sediment.</title>
        <authorList>
            <person name="Zhou Z."/>
            <person name="Liu Y."/>
            <person name="Xu W."/>
            <person name="Pan J."/>
            <person name="Luo Z.H."/>
            <person name="Li M."/>
        </authorList>
    </citation>
    <scope>NUCLEOTIDE SEQUENCE [LARGE SCALE GENOMIC DNA]</scope>
    <source>
        <strain evidence="1">HyVt-483</strain>
    </source>
</reference>
<dbReference type="EMBL" id="DRMH01000076">
    <property type="protein sequence ID" value="HFC97930.1"/>
    <property type="molecule type" value="Genomic_DNA"/>
</dbReference>
<sequence length="149" mass="17094">MIKYLKVGDQIFQNIAPKTFTPVEFDEQGDPIQFEEQWTIPELANEAKARECFIDTLNWLTDRYFYAEAKARGGYLNMGEIEHDAAQGDSDAQFLRQLYDAVWAKEEELEAELSQMTLQQLLELDLESWARSAYDQVKANLETQSGGTA</sequence>
<dbReference type="AlphaFoldDB" id="A0A7C3CGD8"/>
<organism evidence="1">
    <name type="scientific">Thermosulfurimonas dismutans</name>
    <dbReference type="NCBI Taxonomy" id="999894"/>
    <lineage>
        <taxon>Bacteria</taxon>
        <taxon>Pseudomonadati</taxon>
        <taxon>Thermodesulfobacteriota</taxon>
        <taxon>Thermodesulfobacteria</taxon>
        <taxon>Thermodesulfobacteriales</taxon>
        <taxon>Thermodesulfobacteriaceae</taxon>
        <taxon>Thermosulfurimonas</taxon>
    </lineage>
</organism>
<gene>
    <name evidence="1" type="ORF">ENJ40_05680</name>
</gene>
<comment type="caution">
    <text evidence="1">The sequence shown here is derived from an EMBL/GenBank/DDBJ whole genome shotgun (WGS) entry which is preliminary data.</text>
</comment>
<proteinExistence type="predicted"/>
<dbReference type="Proteomes" id="UP000886043">
    <property type="component" value="Unassembled WGS sequence"/>
</dbReference>
<evidence type="ECO:0000313" key="1">
    <source>
        <dbReference type="EMBL" id="HFC97930.1"/>
    </source>
</evidence>
<accession>A0A7C3CGD8</accession>
<name>A0A7C3CGD8_9BACT</name>